<evidence type="ECO:0000313" key="2">
    <source>
        <dbReference type="EMBL" id="ADH84873.1"/>
    </source>
</evidence>
<feature type="chain" id="PRO_5003091340" description="Acyloxyacyl hydrolase" evidence="1">
    <location>
        <begin position="21"/>
        <end position="148"/>
    </location>
</feature>
<protein>
    <recommendedName>
        <fullName evidence="4">Acyloxyacyl hydrolase</fullName>
    </recommendedName>
</protein>
<dbReference type="Proteomes" id="UP000001508">
    <property type="component" value="Chromosome"/>
</dbReference>
<evidence type="ECO:0000256" key="1">
    <source>
        <dbReference type="SAM" id="SignalP"/>
    </source>
</evidence>
<dbReference type="AlphaFoldDB" id="D6Z5Z1"/>
<proteinExistence type="predicted"/>
<accession>D6Z5Z1</accession>
<dbReference type="InParanoid" id="D6Z5Z1"/>
<dbReference type="EMBL" id="CP001940">
    <property type="protein sequence ID" value="ADH84873.1"/>
    <property type="molecule type" value="Genomic_DNA"/>
</dbReference>
<sequence length="148" mass="16398">MKSFAAKRKCAVLYVWVAGAARKLAAYGDYLSVEGEFNAGRNTGRQDHIEINTAAVLRWHAFPWRRQVATSVAWGLGLSYALARPAIEDQPDRRASRSLLFMPTELTLGPPGANWQMLLRIHHRSGAFGVVDEATGSNFIALGLRFQL</sequence>
<dbReference type="HOGENOM" id="CLU_091311_0_0_7"/>
<evidence type="ECO:0008006" key="4">
    <source>
        <dbReference type="Google" id="ProtNLM"/>
    </source>
</evidence>
<keyword evidence="1" id="KW-0732">Signal</keyword>
<name>D6Z5Z1_DESAT</name>
<dbReference type="STRING" id="589865.DaAHT2_0162"/>
<organism evidence="2 3">
    <name type="scientific">Desulfurivibrio alkaliphilus (strain DSM 19089 / UNIQEM U267 / AHT2)</name>
    <dbReference type="NCBI Taxonomy" id="589865"/>
    <lineage>
        <taxon>Bacteria</taxon>
        <taxon>Pseudomonadati</taxon>
        <taxon>Thermodesulfobacteriota</taxon>
        <taxon>Desulfobulbia</taxon>
        <taxon>Desulfobulbales</taxon>
        <taxon>Desulfobulbaceae</taxon>
        <taxon>Desulfurivibrio</taxon>
    </lineage>
</organism>
<evidence type="ECO:0000313" key="3">
    <source>
        <dbReference type="Proteomes" id="UP000001508"/>
    </source>
</evidence>
<gene>
    <name evidence="2" type="ordered locus">DaAHT2_0162</name>
</gene>
<reference evidence="3" key="1">
    <citation type="submission" date="2010-02" db="EMBL/GenBank/DDBJ databases">
        <title>Complete sequence of Desulfurivibrio alkaliphilus AHT2.</title>
        <authorList>
            <consortium name="US DOE Joint Genome Institute"/>
            <person name="Pitluck S."/>
            <person name="Chertkov O."/>
            <person name="Detter J.C."/>
            <person name="Han C."/>
            <person name="Tapia R."/>
            <person name="Larimer F."/>
            <person name="Land M."/>
            <person name="Hauser L."/>
            <person name="Kyrpides N."/>
            <person name="Mikhailova N."/>
            <person name="Sorokin D.Y."/>
            <person name="Muyzer G."/>
            <person name="Woyke T."/>
        </authorList>
    </citation>
    <scope>NUCLEOTIDE SEQUENCE [LARGE SCALE GENOMIC DNA]</scope>
    <source>
        <strain evidence="3">DSM 19089 / UNIQEM U267 / AHT2</strain>
    </source>
</reference>
<dbReference type="KEGG" id="dak:DaAHT2_0162"/>
<feature type="signal peptide" evidence="1">
    <location>
        <begin position="1"/>
        <end position="20"/>
    </location>
</feature>
<dbReference type="RefSeq" id="WP_013162404.1">
    <property type="nucleotide sequence ID" value="NC_014216.1"/>
</dbReference>
<dbReference type="eggNOG" id="ENOG5032V6E">
    <property type="taxonomic scope" value="Bacteria"/>
</dbReference>
<keyword evidence="3" id="KW-1185">Reference proteome</keyword>